<keyword evidence="3" id="KW-1185">Reference proteome</keyword>
<reference evidence="4" key="1">
    <citation type="submission" date="2025-08" db="UniProtKB">
        <authorList>
            <consortium name="RefSeq"/>
        </authorList>
    </citation>
    <scope>IDENTIFICATION</scope>
    <source>
        <tissue evidence="4">Leaf</tissue>
    </source>
</reference>
<dbReference type="PANTHER" id="PTHR47003">
    <property type="entry name" value="OS01G0970900 PROTEIN"/>
    <property type="match status" value="1"/>
</dbReference>
<dbReference type="InterPro" id="IPR002885">
    <property type="entry name" value="PPR_rpt"/>
</dbReference>
<dbReference type="NCBIfam" id="TIGR00756">
    <property type="entry name" value="PPR"/>
    <property type="match status" value="1"/>
</dbReference>
<feature type="repeat" description="PPR" evidence="2">
    <location>
        <begin position="397"/>
        <end position="431"/>
    </location>
</feature>
<gene>
    <name evidence="4" type="primary">LOC115739715</name>
</gene>
<protein>
    <submittedName>
        <fullName evidence="4">Pentatricopeptide repeat-containing protein At3g02490, mitochondrial-like</fullName>
    </submittedName>
</protein>
<dbReference type="PANTHER" id="PTHR47003:SF3">
    <property type="entry name" value="SMALL RIBOSOMAL SUBUNIT PROTEIN MS81 (RPPR8)"/>
    <property type="match status" value="1"/>
</dbReference>
<dbReference type="Gene3D" id="1.25.40.10">
    <property type="entry name" value="Tetratricopeptide repeat domain"/>
    <property type="match status" value="4"/>
</dbReference>
<dbReference type="RefSeq" id="XP_048141294.1">
    <property type="nucleotide sequence ID" value="XM_048285337.1"/>
</dbReference>
<dbReference type="PROSITE" id="PS51375">
    <property type="entry name" value="PPR"/>
    <property type="match status" value="3"/>
</dbReference>
<evidence type="ECO:0000256" key="1">
    <source>
        <dbReference type="ARBA" id="ARBA00022737"/>
    </source>
</evidence>
<evidence type="ECO:0000313" key="3">
    <source>
        <dbReference type="Proteomes" id="UP000827889"/>
    </source>
</evidence>
<dbReference type="GeneID" id="115739715"/>
<sequence>MRDSWGLLLFRTYLRSRSNIPRHCPHPSSLSGPNVHSLRHLTSLFRTDPLHDSPPGLPFGDQVASLAIPNSSFMARPFSSEPAVEVRDPDHAVVADAFARFEDSEDAAKELELNNVAVSRDLVLKVLESLSARPRAAVKFFDWVSERHRERLSSKSYNLMLGILAVNGFVSEFWGLLETMKKLGYGVSGRFRDQVLDTFEKEGRESDAEKLRGVFASGSVYNSVEKNSSRICRIVQNLVWSEDVEKKLLELDVEFSSDVVKMVLQHLATEPMKALILFRWVEESGFFKHNKQTYNGMAIVLGREDCIDRFWKLVDEMKFAGYEMELETYVKVLGRFCKKKMIRDAVYLYEFAMGGANRPSAQESTFLLRKIAVSKDFDMGLFSRVVKVYTEKGNVLTDSMLYAVLKSLASVGRLGESDKVLKVMQERGFSPGFNLRSKIAFWLSSTGKKDEASKFMDTLESSGLTSDFRTITSLIEGHCVSGDLEKASDYFHEMVEKEAGSSASCALDLLVNAYCDENREFDACRILKDCASNNELKPWHATYKLLTKKLLAQGGFEDALRLLSLMKEHGYPPFLDPFIQHVSNKGTRDDALAFLKAMTSKKFPSTSVFLQMFEAFFKVHVDGTTTMSIHKRIASIREFYERHYRC</sequence>
<keyword evidence="1" id="KW-0677">Repeat</keyword>
<accession>A0ABM3HXG5</accession>
<feature type="repeat" description="PPR" evidence="2">
    <location>
        <begin position="467"/>
        <end position="501"/>
    </location>
</feature>
<evidence type="ECO:0000313" key="4">
    <source>
        <dbReference type="RefSeq" id="XP_048141294.1"/>
    </source>
</evidence>
<proteinExistence type="predicted"/>
<dbReference type="InterPro" id="IPR011990">
    <property type="entry name" value="TPR-like_helical_dom_sf"/>
</dbReference>
<evidence type="ECO:0000256" key="2">
    <source>
        <dbReference type="PROSITE-ProRule" id="PRU00708"/>
    </source>
</evidence>
<organism evidence="3 4">
    <name type="scientific">Rhodamnia argentea</name>
    <dbReference type="NCBI Taxonomy" id="178133"/>
    <lineage>
        <taxon>Eukaryota</taxon>
        <taxon>Viridiplantae</taxon>
        <taxon>Streptophyta</taxon>
        <taxon>Embryophyta</taxon>
        <taxon>Tracheophyta</taxon>
        <taxon>Spermatophyta</taxon>
        <taxon>Magnoliopsida</taxon>
        <taxon>eudicotyledons</taxon>
        <taxon>Gunneridae</taxon>
        <taxon>Pentapetalae</taxon>
        <taxon>rosids</taxon>
        <taxon>malvids</taxon>
        <taxon>Myrtales</taxon>
        <taxon>Myrtaceae</taxon>
        <taxon>Myrtoideae</taxon>
        <taxon>Myrteae</taxon>
        <taxon>Australasian group</taxon>
        <taxon>Rhodamnia</taxon>
    </lineage>
</organism>
<dbReference type="Proteomes" id="UP000827889">
    <property type="component" value="Chromosome 9"/>
</dbReference>
<dbReference type="Pfam" id="PF01535">
    <property type="entry name" value="PPR"/>
    <property type="match status" value="2"/>
</dbReference>
<name>A0ABM3HXG5_9MYRT</name>
<dbReference type="InterPro" id="IPR044578">
    <property type="entry name" value="BIR6-like"/>
</dbReference>
<feature type="repeat" description="PPR" evidence="2">
    <location>
        <begin position="539"/>
        <end position="573"/>
    </location>
</feature>